<feature type="domain" description="PRC-barrel" evidence="1">
    <location>
        <begin position="2"/>
        <end position="75"/>
    </location>
</feature>
<evidence type="ECO:0000313" key="2">
    <source>
        <dbReference type="EMBL" id="TGB04755.1"/>
    </source>
</evidence>
<name>A0A4Z0H6Q0_9BACI</name>
<dbReference type="AlphaFoldDB" id="A0A4Z0H6Q0"/>
<evidence type="ECO:0000259" key="1">
    <source>
        <dbReference type="Pfam" id="PF05239"/>
    </source>
</evidence>
<dbReference type="STRING" id="192814.GCA_900166575_01783"/>
<dbReference type="InterPro" id="IPR011033">
    <property type="entry name" value="PRC_barrel-like_sf"/>
</dbReference>
<dbReference type="SUPFAM" id="SSF50346">
    <property type="entry name" value="PRC-barrel domain"/>
    <property type="match status" value="1"/>
</dbReference>
<dbReference type="Proteomes" id="UP000297982">
    <property type="component" value="Unassembled WGS sequence"/>
</dbReference>
<proteinExistence type="predicted"/>
<dbReference type="Pfam" id="PF05239">
    <property type="entry name" value="PRC"/>
    <property type="match status" value="1"/>
</dbReference>
<protein>
    <submittedName>
        <fullName evidence="2">YlmC/YmxH family sporulation protein</fullName>
    </submittedName>
</protein>
<sequence>MRLNSLSQKEVIDIETGKKLGMLGRADLVIDPETGSILSLVVMNQSLFGLRTSKQPFSISWNQIETIGEETILLKKQK</sequence>
<gene>
    <name evidence="2" type="ORF">E4663_07130</name>
</gene>
<dbReference type="PANTHER" id="PTHR40061">
    <property type="entry name" value="SPORULATION PROTEIN YLMC-RELATED"/>
    <property type="match status" value="1"/>
</dbReference>
<accession>A0A4Z0H6Q0</accession>
<organism evidence="2 3">
    <name type="scientific">Halobacillus salinus</name>
    <dbReference type="NCBI Taxonomy" id="192814"/>
    <lineage>
        <taxon>Bacteria</taxon>
        <taxon>Bacillati</taxon>
        <taxon>Bacillota</taxon>
        <taxon>Bacilli</taxon>
        <taxon>Bacillales</taxon>
        <taxon>Bacillaceae</taxon>
        <taxon>Halobacillus</taxon>
    </lineage>
</organism>
<dbReference type="RefSeq" id="WP_079480141.1">
    <property type="nucleotide sequence ID" value="NZ_FVYZ01000004.1"/>
</dbReference>
<evidence type="ECO:0000313" key="3">
    <source>
        <dbReference type="Proteomes" id="UP000297982"/>
    </source>
</evidence>
<dbReference type="NCBIfam" id="TIGR02888">
    <property type="entry name" value="spore_YlmC_YmxH"/>
    <property type="match status" value="1"/>
</dbReference>
<comment type="caution">
    <text evidence="2">The sequence shown here is derived from an EMBL/GenBank/DDBJ whole genome shotgun (WGS) entry which is preliminary data.</text>
</comment>
<dbReference type="InterPro" id="IPR014238">
    <property type="entry name" value="Spore_YlmC/YmxH"/>
</dbReference>
<dbReference type="OrthoDB" id="2468688at2"/>
<dbReference type="InterPro" id="IPR027275">
    <property type="entry name" value="PRC-brl_dom"/>
</dbReference>
<reference evidence="2 3" key="1">
    <citation type="journal article" date="2003" name="Int. J. Syst. Evol. Microbiol.">
        <title>Halobacillus salinus sp. nov., isolated from a salt lake on the coast of the East Sea in Korea.</title>
        <authorList>
            <person name="Yoon J.H."/>
            <person name="Kang K.H."/>
            <person name="Park Y.H."/>
        </authorList>
    </citation>
    <scope>NUCLEOTIDE SEQUENCE [LARGE SCALE GENOMIC DNA]</scope>
    <source>
        <strain evidence="2 3">HSL-3</strain>
    </source>
</reference>
<dbReference type="Gene3D" id="2.30.30.240">
    <property type="entry name" value="PRC-barrel domain"/>
    <property type="match status" value="1"/>
</dbReference>
<dbReference type="PANTHER" id="PTHR40061:SF1">
    <property type="entry name" value="SPORULATION PROTEIN YLMC-RELATED"/>
    <property type="match status" value="1"/>
</dbReference>
<dbReference type="EMBL" id="SRJC01000001">
    <property type="protein sequence ID" value="TGB04755.1"/>
    <property type="molecule type" value="Genomic_DNA"/>
</dbReference>
<keyword evidence="3" id="KW-1185">Reference proteome</keyword>